<dbReference type="WBParaSite" id="ACRNAN_scaffold15187.g9875.t1">
    <property type="protein sequence ID" value="ACRNAN_scaffold15187.g9875.t1"/>
    <property type="gene ID" value="ACRNAN_scaffold15187.g9875"/>
</dbReference>
<evidence type="ECO:0000313" key="3">
    <source>
        <dbReference type="WBParaSite" id="ACRNAN_scaffold15187.g9875.t1"/>
    </source>
</evidence>
<reference evidence="3" key="1">
    <citation type="submission" date="2022-11" db="UniProtKB">
        <authorList>
            <consortium name="WormBaseParasite"/>
        </authorList>
    </citation>
    <scope>IDENTIFICATION</scope>
</reference>
<evidence type="ECO:0000313" key="2">
    <source>
        <dbReference type="Proteomes" id="UP000887540"/>
    </source>
</evidence>
<name>A0A914CY74_9BILA</name>
<dbReference type="Proteomes" id="UP000887540">
    <property type="component" value="Unplaced"/>
</dbReference>
<keyword evidence="2" id="KW-1185">Reference proteome</keyword>
<accession>A0A914CY74</accession>
<evidence type="ECO:0000256" key="1">
    <source>
        <dbReference type="SAM" id="MobiDB-lite"/>
    </source>
</evidence>
<feature type="compositionally biased region" description="Polar residues" evidence="1">
    <location>
        <begin position="42"/>
        <end position="64"/>
    </location>
</feature>
<protein>
    <submittedName>
        <fullName evidence="3">Uncharacterized protein</fullName>
    </submittedName>
</protein>
<proteinExistence type="predicted"/>
<sequence length="88" mass="9967">MDDAIIHRKDKAIKMLLDAVIDIQPKIHKNLSFHHHLEQRHTAQNKLNRSNQESPNKSTQQSPYVSDLDNPCSSRSSSSIGNNTAIHN</sequence>
<dbReference type="AlphaFoldDB" id="A0A914CY74"/>
<feature type="region of interest" description="Disordered" evidence="1">
    <location>
        <begin position="39"/>
        <end position="88"/>
    </location>
</feature>
<organism evidence="2 3">
    <name type="scientific">Acrobeloides nanus</name>
    <dbReference type="NCBI Taxonomy" id="290746"/>
    <lineage>
        <taxon>Eukaryota</taxon>
        <taxon>Metazoa</taxon>
        <taxon>Ecdysozoa</taxon>
        <taxon>Nematoda</taxon>
        <taxon>Chromadorea</taxon>
        <taxon>Rhabditida</taxon>
        <taxon>Tylenchina</taxon>
        <taxon>Cephalobomorpha</taxon>
        <taxon>Cephaloboidea</taxon>
        <taxon>Cephalobidae</taxon>
        <taxon>Acrobeloides</taxon>
    </lineage>
</organism>